<dbReference type="PATRIC" id="fig|999434.4.peg.2155"/>
<evidence type="ECO:0000313" key="2">
    <source>
        <dbReference type="EMBL" id="EMB20613.1"/>
    </source>
</evidence>
<name>A0A0F6MN43_TREDN</name>
<feature type="signal peptide" evidence="1">
    <location>
        <begin position="1"/>
        <end position="22"/>
    </location>
</feature>
<evidence type="ECO:0000256" key="1">
    <source>
        <dbReference type="SAM" id="SignalP"/>
    </source>
</evidence>
<gene>
    <name evidence="2" type="ORF">HMPREF9723_02073</name>
</gene>
<dbReference type="Proteomes" id="UP000011701">
    <property type="component" value="Chromosome"/>
</dbReference>
<proteinExistence type="predicted"/>
<comment type="caution">
    <text evidence="2">The sequence shown here is derived from an EMBL/GenBank/DDBJ whole genome shotgun (WGS) entry which is preliminary data.</text>
</comment>
<accession>A0A0F6MN43</accession>
<dbReference type="EMBL" id="AGDY01000009">
    <property type="protein sequence ID" value="EMB20613.1"/>
    <property type="molecule type" value="Genomic_DNA"/>
</dbReference>
<evidence type="ECO:0008006" key="3">
    <source>
        <dbReference type="Google" id="ProtNLM"/>
    </source>
</evidence>
<dbReference type="RefSeq" id="WP_002693096.1">
    <property type="nucleotide sequence ID" value="NZ_CM001797.1"/>
</dbReference>
<protein>
    <recommendedName>
        <fullName evidence="3">Protochlamydia outer membrane protein domain-containing protein</fullName>
    </recommendedName>
</protein>
<dbReference type="AlphaFoldDB" id="A0A0F6MN43"/>
<sequence>MKKLFIGIVLCSFLFLPLTAHEEEHKSQSSEHHSNKKVAYTTTINAIVTWPPQALVGVTQNFKVPLMQFDNPLTKDNNINFKIGAELSPISFEGKFGIVWTPIAFLEFYTESRVGSGWNIKTLYGLALNKNNAGKSNYIPLNFSKSIYSFSFGGAFQFDLGAVIPNDWSHVVFRTDQAALYKAMSGVDSETSWLYQADSGENRNGWKYQASYLIGYKMPIFLDLIAMKIDVEKKLFASPKGLDNKVWGENLFLTTFGPIINFNIKKDYNIMLLAQWQTKPLYKGGGEADFYQTRVLDTDKKTQVKFYQVGIVFYMNINR</sequence>
<reference evidence="2" key="1">
    <citation type="submission" date="2012-01" db="EMBL/GenBank/DDBJ databases">
        <title>The Genome Sequence of Treponema denticola OTK.</title>
        <authorList>
            <consortium name="The Broad Institute Genome Sequencing Platform"/>
            <person name="Earl A."/>
            <person name="Ward D."/>
            <person name="Feldgarden M."/>
            <person name="Gevers D."/>
            <person name="Blanton J.M."/>
            <person name="Fenno C.J."/>
            <person name="Baranova O.V."/>
            <person name="Mathney J."/>
            <person name="Dewhirst F.E."/>
            <person name="Izard J."/>
            <person name="Young S.K."/>
            <person name="Zeng Q."/>
            <person name="Gargeya S."/>
            <person name="Fitzgerald M."/>
            <person name="Haas B."/>
            <person name="Abouelleil A."/>
            <person name="Alvarado L."/>
            <person name="Arachchi H.M."/>
            <person name="Berlin A."/>
            <person name="Chapman S.B."/>
            <person name="Gearin G."/>
            <person name="Goldberg J."/>
            <person name="Griggs A."/>
            <person name="Gujja S."/>
            <person name="Hansen M."/>
            <person name="Heiman D."/>
            <person name="Howarth C."/>
            <person name="Larimer J."/>
            <person name="Lui A."/>
            <person name="MacDonald P.J.P."/>
            <person name="McCowen C."/>
            <person name="Montmayeur A."/>
            <person name="Murphy C."/>
            <person name="Neiman D."/>
            <person name="Pearson M."/>
            <person name="Priest M."/>
            <person name="Roberts A."/>
            <person name="Saif S."/>
            <person name="Shea T."/>
            <person name="Sisk P."/>
            <person name="Stolte C."/>
            <person name="Sykes S."/>
            <person name="Wortman J."/>
            <person name="Nusbaum C."/>
            <person name="Birren B."/>
        </authorList>
    </citation>
    <scope>NUCLEOTIDE SEQUENCE [LARGE SCALE GENOMIC DNA]</scope>
    <source>
        <strain evidence="2">OTK</strain>
    </source>
</reference>
<keyword evidence="1" id="KW-0732">Signal</keyword>
<feature type="chain" id="PRO_5002508344" description="Protochlamydia outer membrane protein domain-containing protein" evidence="1">
    <location>
        <begin position="23"/>
        <end position="319"/>
    </location>
</feature>
<organism evidence="2">
    <name type="scientific">Treponema denticola OTK</name>
    <dbReference type="NCBI Taxonomy" id="999434"/>
    <lineage>
        <taxon>Bacteria</taxon>
        <taxon>Pseudomonadati</taxon>
        <taxon>Spirochaetota</taxon>
        <taxon>Spirochaetia</taxon>
        <taxon>Spirochaetales</taxon>
        <taxon>Treponemataceae</taxon>
        <taxon>Treponema</taxon>
    </lineage>
</organism>
<dbReference type="HOGENOM" id="CLU_076358_0_0_12"/>